<organism evidence="2 3">
    <name type="scientific">Candidatus Entotheonella gemina</name>
    <dbReference type="NCBI Taxonomy" id="1429439"/>
    <lineage>
        <taxon>Bacteria</taxon>
        <taxon>Pseudomonadati</taxon>
        <taxon>Nitrospinota/Tectimicrobiota group</taxon>
        <taxon>Candidatus Tectimicrobiota</taxon>
        <taxon>Candidatus Entotheonellia</taxon>
        <taxon>Candidatus Entotheonellales</taxon>
        <taxon>Candidatus Entotheonellaceae</taxon>
        <taxon>Candidatus Entotheonella</taxon>
    </lineage>
</organism>
<dbReference type="Pfam" id="PF04199">
    <property type="entry name" value="Cyclase"/>
    <property type="match status" value="1"/>
</dbReference>
<comment type="caution">
    <text evidence="2">The sequence shown here is derived from an EMBL/GenBank/DDBJ whole genome shotgun (WGS) entry which is preliminary data.</text>
</comment>
<dbReference type="Proteomes" id="UP000019140">
    <property type="component" value="Unassembled WGS sequence"/>
</dbReference>
<dbReference type="GO" id="GO:0019441">
    <property type="term" value="P:L-tryptophan catabolic process to kynurenine"/>
    <property type="evidence" value="ECO:0007669"/>
    <property type="project" value="InterPro"/>
</dbReference>
<protein>
    <recommendedName>
        <fullName evidence="4">Cyclase</fullName>
    </recommendedName>
</protein>
<evidence type="ECO:0000256" key="1">
    <source>
        <dbReference type="SAM" id="SignalP"/>
    </source>
</evidence>
<dbReference type="PATRIC" id="fig|1429439.4.peg.617"/>
<accession>W4MEG5</accession>
<dbReference type="Gene3D" id="3.50.30.50">
    <property type="entry name" value="Putative cyclase"/>
    <property type="match status" value="1"/>
</dbReference>
<dbReference type="PANTHER" id="PTHR34861:SF10">
    <property type="entry name" value="CYCLASE"/>
    <property type="match status" value="1"/>
</dbReference>
<keyword evidence="3" id="KW-1185">Reference proteome</keyword>
<evidence type="ECO:0000313" key="2">
    <source>
        <dbReference type="EMBL" id="ETX08734.1"/>
    </source>
</evidence>
<dbReference type="HOGENOM" id="CLU_030671_0_0_7"/>
<keyword evidence="1" id="KW-0732">Signal</keyword>
<dbReference type="GO" id="GO:0004061">
    <property type="term" value="F:arylformamidase activity"/>
    <property type="evidence" value="ECO:0007669"/>
    <property type="project" value="InterPro"/>
</dbReference>
<proteinExistence type="predicted"/>
<feature type="chain" id="PRO_5004845267" description="Cyclase" evidence="1">
    <location>
        <begin position="28"/>
        <end position="353"/>
    </location>
</feature>
<dbReference type="AlphaFoldDB" id="W4MEG5"/>
<sequence>MRITVNTLLIAVLVVFTFGIVANPALAGNNPVDEKWWPGEYGPDDTLGATQQITPAKRVAAAKLVKQGKIATLGMPYYNGMPLVPGRTYAMSIPSGGGPTHGPLSWPGEQFGQTFMDEILTAEIGQVGTQWDGLGHSMIRIEGAEGWDDDDYFYNGYKLKDVGGPRGLKKVGTEHIASVGYFTRGILIDIAALKGVDVLEKGYSITLDDYKAALKAQGIDDASAGDVVLFRTGWSSKWGNPELTPAEHAAINAEVGSGEPGVSPEICDYLIEKKISMIGSDTWGLEPYDFSKGAPESFAYCHINLMVRHGITNFENLDLSVLSKEKAYEFLFSWSPLKLVGATGSPGNPIAVW</sequence>
<dbReference type="PANTHER" id="PTHR34861">
    <property type="match status" value="1"/>
</dbReference>
<dbReference type="InterPro" id="IPR007325">
    <property type="entry name" value="KFase/CYL"/>
</dbReference>
<gene>
    <name evidence="2" type="ORF">ETSY2_03615</name>
</gene>
<evidence type="ECO:0008006" key="4">
    <source>
        <dbReference type="Google" id="ProtNLM"/>
    </source>
</evidence>
<reference evidence="2 3" key="1">
    <citation type="journal article" date="2014" name="Nature">
        <title>An environmental bacterial taxon with a large and distinct metabolic repertoire.</title>
        <authorList>
            <person name="Wilson M.C."/>
            <person name="Mori T."/>
            <person name="Ruckert C."/>
            <person name="Uria A.R."/>
            <person name="Helf M.J."/>
            <person name="Takada K."/>
            <person name="Gernert C."/>
            <person name="Steffens U.A."/>
            <person name="Heycke N."/>
            <person name="Schmitt S."/>
            <person name="Rinke C."/>
            <person name="Helfrich E.J."/>
            <person name="Brachmann A.O."/>
            <person name="Gurgui C."/>
            <person name="Wakimoto T."/>
            <person name="Kracht M."/>
            <person name="Crusemann M."/>
            <person name="Hentschel U."/>
            <person name="Abe I."/>
            <person name="Matsunaga S."/>
            <person name="Kalinowski J."/>
            <person name="Takeyama H."/>
            <person name="Piel J."/>
        </authorList>
    </citation>
    <scope>NUCLEOTIDE SEQUENCE [LARGE SCALE GENOMIC DNA]</scope>
    <source>
        <strain evidence="3">TSY2</strain>
    </source>
</reference>
<name>W4MEG5_9BACT</name>
<dbReference type="EMBL" id="AZHX01000144">
    <property type="protein sequence ID" value="ETX08734.1"/>
    <property type="molecule type" value="Genomic_DNA"/>
</dbReference>
<evidence type="ECO:0000313" key="3">
    <source>
        <dbReference type="Proteomes" id="UP000019140"/>
    </source>
</evidence>
<feature type="signal peptide" evidence="1">
    <location>
        <begin position="1"/>
        <end position="27"/>
    </location>
</feature>
<dbReference type="SUPFAM" id="SSF102198">
    <property type="entry name" value="Putative cyclase"/>
    <property type="match status" value="1"/>
</dbReference>
<dbReference type="InterPro" id="IPR037175">
    <property type="entry name" value="KFase_sf"/>
</dbReference>